<keyword evidence="2" id="KW-1185">Reference proteome</keyword>
<evidence type="ECO:0000313" key="1">
    <source>
        <dbReference type="EMBL" id="ABC30613.1"/>
    </source>
</evidence>
<proteinExistence type="predicted"/>
<dbReference type="Proteomes" id="UP000000238">
    <property type="component" value="Chromosome"/>
</dbReference>
<dbReference type="AlphaFoldDB" id="Q2SFG1"/>
<dbReference type="KEGG" id="hch:HCH_03889"/>
<protein>
    <submittedName>
        <fullName evidence="1">Uncharacterized protein</fullName>
    </submittedName>
</protein>
<dbReference type="HOGENOM" id="CLU_1487080_0_0_6"/>
<name>Q2SFG1_HAHCH</name>
<sequence length="181" mass="21101">MLSRVVIVVQLQSDPQSVQHRLHAGFDPLGRRRHANSESIIVIPERLQLDGHVQRQTFDEQAQQLIRLRRVDVKGQLRRQKILQHSRQTRKPVFLSKKLLILWRHRLSDAILIPGRRILIWIHGVAHCRPALLQIIPHGTPTPGWRIALHLYGKQRHFVIELHFQPLELIRDIALGKRSGT</sequence>
<reference evidence="1 2" key="1">
    <citation type="journal article" date="2005" name="Nucleic Acids Res.">
        <title>Genomic blueprint of Hahella chejuensis, a marine microbe producing an algicidal agent.</title>
        <authorList>
            <person name="Jeong H."/>
            <person name="Yim J.H."/>
            <person name="Lee C."/>
            <person name="Choi S.-H."/>
            <person name="Park Y.K."/>
            <person name="Yoon S.H."/>
            <person name="Hur C.-G."/>
            <person name="Kang H.-Y."/>
            <person name="Kim D."/>
            <person name="Lee H.H."/>
            <person name="Park K.H."/>
            <person name="Park S.-H."/>
            <person name="Park H.-S."/>
            <person name="Lee H.K."/>
            <person name="Oh T.K."/>
            <person name="Kim J.F."/>
        </authorList>
    </citation>
    <scope>NUCLEOTIDE SEQUENCE [LARGE SCALE GENOMIC DNA]</scope>
    <source>
        <strain evidence="1 2">KCTC 2396</strain>
    </source>
</reference>
<organism evidence="1 2">
    <name type="scientific">Hahella chejuensis (strain KCTC 2396)</name>
    <dbReference type="NCBI Taxonomy" id="349521"/>
    <lineage>
        <taxon>Bacteria</taxon>
        <taxon>Pseudomonadati</taxon>
        <taxon>Pseudomonadota</taxon>
        <taxon>Gammaproteobacteria</taxon>
        <taxon>Oceanospirillales</taxon>
        <taxon>Hahellaceae</taxon>
        <taxon>Hahella</taxon>
    </lineage>
</organism>
<gene>
    <name evidence="1" type="ordered locus">HCH_03889</name>
</gene>
<evidence type="ECO:0000313" key="2">
    <source>
        <dbReference type="Proteomes" id="UP000000238"/>
    </source>
</evidence>
<dbReference type="STRING" id="349521.HCH_03889"/>
<dbReference type="EMBL" id="CP000155">
    <property type="protein sequence ID" value="ABC30613.1"/>
    <property type="molecule type" value="Genomic_DNA"/>
</dbReference>
<accession>Q2SFG1</accession>